<proteinExistence type="predicted"/>
<protein>
    <submittedName>
        <fullName evidence="1">Uncharacterized protein</fullName>
    </submittedName>
</protein>
<dbReference type="AlphaFoldDB" id="A0A223V897"/>
<dbReference type="KEGG" id="marb:CJ263_16215"/>
<evidence type="ECO:0000313" key="2">
    <source>
        <dbReference type="Proteomes" id="UP000215244"/>
    </source>
</evidence>
<reference evidence="1 2" key="1">
    <citation type="submission" date="2017-08" db="EMBL/GenBank/DDBJ databases">
        <title>The complete genome sequence of Maribacter sp. B1, isolated from deep-sea sediment.</title>
        <authorList>
            <person name="Wu Y.-H."/>
            <person name="Cheng H."/>
            <person name="Xu X.-W."/>
        </authorList>
    </citation>
    <scope>NUCLEOTIDE SEQUENCE [LARGE SCALE GENOMIC DNA]</scope>
    <source>
        <strain evidence="1 2">B1</strain>
    </source>
</reference>
<dbReference type="OrthoDB" id="1149028at2"/>
<accession>A0A223V897</accession>
<dbReference type="RefSeq" id="WP_094998229.1">
    <property type="nucleotide sequence ID" value="NZ_BMJL01000018.1"/>
</dbReference>
<dbReference type="EMBL" id="CP022957">
    <property type="protein sequence ID" value="ASV31633.1"/>
    <property type="molecule type" value="Genomic_DNA"/>
</dbReference>
<gene>
    <name evidence="1" type="ORF">CJ263_16215</name>
</gene>
<name>A0A223V897_9FLAO</name>
<dbReference type="Proteomes" id="UP000215244">
    <property type="component" value="Chromosome"/>
</dbReference>
<organism evidence="1 2">
    <name type="scientific">Maribacter cobaltidurans</name>
    <dbReference type="NCBI Taxonomy" id="1178778"/>
    <lineage>
        <taxon>Bacteria</taxon>
        <taxon>Pseudomonadati</taxon>
        <taxon>Bacteroidota</taxon>
        <taxon>Flavobacteriia</taxon>
        <taxon>Flavobacteriales</taxon>
        <taxon>Flavobacteriaceae</taxon>
        <taxon>Maribacter</taxon>
    </lineage>
</organism>
<evidence type="ECO:0000313" key="1">
    <source>
        <dbReference type="EMBL" id="ASV31633.1"/>
    </source>
</evidence>
<keyword evidence="2" id="KW-1185">Reference proteome</keyword>
<sequence>MELIQNNPFRIAGILSNATERELQRNKSRFLKFAEVGKEIESDYDFNNCLQLLNRNKDNLTQAFSHIQQNQDKVNFALFWFLNGSPFDKTAIEYLKNGDEEKAVEIWEKVTQNKEVNSKNFSAFNNLGTYKLLSQTQDEIKEGIEAKIKLIESEYFQNFVHSVADETFTIDNEKQIEKLVDELLTQFKNQYSSSETLQLFSNCNGSTQKYLSKKFTEEPIHNIESQIESTKNKRNKNKSKAYQFGLNLATKCKSDLVLLQSLLGTTDLKYKTIADQLANEIMQCGIDYFNESQENDSSDNYLESAQKLTKIADRIAVGKLTKDRAKDSLASLEEMKDKSLLQTVELLQSVKDAYETNEATIRRQVKELEETDVEIRLGMKSINQSAVEDNIKNSINWKEVNNLLNAVLDDNSLEKIKDSSNHQLKAEFIELTNWLKEHSSSNSTINNIISKYKKIPPKLSFEILSSEITNTDNNPLYTKFVRYIGLNLNIKVESPTSVNFYLKYINPDGSIKRNSKISPIGYSQSTTKEIKNDSKTIELPGWGNADKCTYKIGEHRIEVYVDEYLVHSKKYIIELAPSERIAKEISSAEKELRRINQTNYLENEIRFARNEMSEIQKFKLFRGSSEKQEQIQSQQKKIDQLTEKSKIEKRRNIKSQEEKIYKLKMELSAAKY</sequence>